<keyword evidence="2 7" id="KW-0813">Transport</keyword>
<keyword evidence="10" id="KW-1185">Reference proteome</keyword>
<dbReference type="PANTHER" id="PTHR43227:SF3">
    <property type="entry name" value="BINDING-PROTEIN-DEPENDENT TRANSPORT SYSTEMS INNER MEMBRANE COMPONENT"/>
    <property type="match status" value="1"/>
</dbReference>
<feature type="transmembrane region" description="Helical" evidence="7">
    <location>
        <begin position="117"/>
        <end position="135"/>
    </location>
</feature>
<dbReference type="SUPFAM" id="SSF161098">
    <property type="entry name" value="MetI-like"/>
    <property type="match status" value="1"/>
</dbReference>
<dbReference type="InterPro" id="IPR050809">
    <property type="entry name" value="UgpAE/MalFG_permease"/>
</dbReference>
<dbReference type="Gene3D" id="1.10.3720.10">
    <property type="entry name" value="MetI-like"/>
    <property type="match status" value="1"/>
</dbReference>
<evidence type="ECO:0000256" key="6">
    <source>
        <dbReference type="ARBA" id="ARBA00023136"/>
    </source>
</evidence>
<comment type="caution">
    <text evidence="9">The sequence shown here is derived from an EMBL/GenBank/DDBJ whole genome shotgun (WGS) entry which is preliminary data.</text>
</comment>
<evidence type="ECO:0000313" key="9">
    <source>
        <dbReference type="EMBL" id="PNT98837.1"/>
    </source>
</evidence>
<keyword evidence="5 7" id="KW-1133">Transmembrane helix</keyword>
<evidence type="ECO:0000256" key="5">
    <source>
        <dbReference type="ARBA" id="ARBA00022989"/>
    </source>
</evidence>
<feature type="transmembrane region" description="Helical" evidence="7">
    <location>
        <begin position="211"/>
        <end position="233"/>
    </location>
</feature>
<dbReference type="InterPro" id="IPR035906">
    <property type="entry name" value="MetI-like_sf"/>
</dbReference>
<evidence type="ECO:0000256" key="1">
    <source>
        <dbReference type="ARBA" id="ARBA00004651"/>
    </source>
</evidence>
<dbReference type="EMBL" id="NIOJ01000024">
    <property type="protein sequence ID" value="PNT98837.1"/>
    <property type="molecule type" value="Genomic_DNA"/>
</dbReference>
<evidence type="ECO:0000256" key="4">
    <source>
        <dbReference type="ARBA" id="ARBA00022692"/>
    </source>
</evidence>
<sequence>MKGKKPGTISIRQKNAITGYLFILPWILGFILFTGFPFFYSIFLSFSSVKIAPTGIQTRWIGIGNYVQAFTKDVNFPVALSDSFIFVLLSTPMIVVASLIMAMLLNGKFRGRTIFRAIFFLPVIIISGPVISELLTNNAAQIVNPSKYTVYKVFSTLPEVIGAPVLYVFDNLVMILWFSGVQILIFLASLQKIDGSIYEAARIDGASSWEIFWKIVLPYLKPVIMVNAIYTVVEMSGFPNNRVNMEISKNMFLIGNVYSYSAAQSWIYFSAELLLLGVVFLLFREKKKRWKR</sequence>
<feature type="transmembrane region" description="Helical" evidence="7">
    <location>
        <begin position="172"/>
        <end position="190"/>
    </location>
</feature>
<keyword evidence="4 7" id="KW-0812">Transmembrane</keyword>
<dbReference type="PANTHER" id="PTHR43227">
    <property type="entry name" value="BLL4140 PROTEIN"/>
    <property type="match status" value="1"/>
</dbReference>
<protein>
    <submittedName>
        <fullName evidence="9">ABC transporter permease</fullName>
    </submittedName>
</protein>
<dbReference type="GO" id="GO:0005886">
    <property type="term" value="C:plasma membrane"/>
    <property type="evidence" value="ECO:0007669"/>
    <property type="project" value="UniProtKB-SubCell"/>
</dbReference>
<evidence type="ECO:0000256" key="7">
    <source>
        <dbReference type="RuleBase" id="RU363032"/>
    </source>
</evidence>
<dbReference type="AlphaFoldDB" id="A0A2K2FJ77"/>
<feature type="transmembrane region" description="Helical" evidence="7">
    <location>
        <begin position="20"/>
        <end position="43"/>
    </location>
</feature>
<dbReference type="CDD" id="cd06261">
    <property type="entry name" value="TM_PBP2"/>
    <property type="match status" value="1"/>
</dbReference>
<dbReference type="GO" id="GO:0055085">
    <property type="term" value="P:transmembrane transport"/>
    <property type="evidence" value="ECO:0007669"/>
    <property type="project" value="InterPro"/>
</dbReference>
<keyword evidence="3" id="KW-1003">Cell membrane</keyword>
<dbReference type="Pfam" id="PF00528">
    <property type="entry name" value="BPD_transp_1"/>
    <property type="match status" value="1"/>
</dbReference>
<organism evidence="9 10">
    <name type="scientific">Clostridium thermosuccinogenes</name>
    <dbReference type="NCBI Taxonomy" id="84032"/>
    <lineage>
        <taxon>Bacteria</taxon>
        <taxon>Bacillati</taxon>
        <taxon>Bacillota</taxon>
        <taxon>Clostridia</taxon>
        <taxon>Eubacteriales</taxon>
        <taxon>Clostridiaceae</taxon>
        <taxon>Clostridium</taxon>
    </lineage>
</organism>
<accession>A0A2K2FJ77</accession>
<evidence type="ECO:0000259" key="8">
    <source>
        <dbReference type="PROSITE" id="PS50928"/>
    </source>
</evidence>
<name>A0A2K2FJ77_9CLOT</name>
<dbReference type="KEGG" id="cthd:CDO33_14405"/>
<feature type="domain" description="ABC transmembrane type-1" evidence="8">
    <location>
        <begin position="80"/>
        <end position="287"/>
    </location>
</feature>
<evidence type="ECO:0000313" key="10">
    <source>
        <dbReference type="Proteomes" id="UP000236151"/>
    </source>
</evidence>
<dbReference type="OrthoDB" id="9788108at2"/>
<proteinExistence type="inferred from homology"/>
<dbReference type="PROSITE" id="PS50928">
    <property type="entry name" value="ABC_TM1"/>
    <property type="match status" value="1"/>
</dbReference>
<dbReference type="InterPro" id="IPR000515">
    <property type="entry name" value="MetI-like"/>
</dbReference>
<gene>
    <name evidence="9" type="ORF">CDQ84_10330</name>
</gene>
<evidence type="ECO:0000256" key="2">
    <source>
        <dbReference type="ARBA" id="ARBA00022448"/>
    </source>
</evidence>
<reference evidence="9 10" key="1">
    <citation type="submission" date="2017-06" db="EMBL/GenBank/DDBJ databases">
        <title>Investigating the central metabolism of Clostridium thermosuccinogenes.</title>
        <authorList>
            <person name="Koendjbiharie J.G."/>
            <person name="van Kranenburg R."/>
        </authorList>
    </citation>
    <scope>NUCLEOTIDE SEQUENCE [LARGE SCALE GENOMIC DNA]</scope>
    <source>
        <strain evidence="9 10">DSM 5806</strain>
    </source>
</reference>
<evidence type="ECO:0000256" key="3">
    <source>
        <dbReference type="ARBA" id="ARBA00022475"/>
    </source>
</evidence>
<feature type="transmembrane region" description="Helical" evidence="7">
    <location>
        <begin position="266"/>
        <end position="283"/>
    </location>
</feature>
<comment type="subcellular location">
    <subcellularLocation>
        <location evidence="1 7">Cell membrane</location>
        <topology evidence="1 7">Multi-pass membrane protein</topology>
    </subcellularLocation>
</comment>
<keyword evidence="6 7" id="KW-0472">Membrane</keyword>
<comment type="similarity">
    <text evidence="7">Belongs to the binding-protein-dependent transport system permease family.</text>
</comment>
<feature type="transmembrane region" description="Helical" evidence="7">
    <location>
        <begin position="84"/>
        <end position="105"/>
    </location>
</feature>
<dbReference type="Proteomes" id="UP000236151">
    <property type="component" value="Unassembled WGS sequence"/>
</dbReference>